<keyword evidence="2 7" id="KW-0813">Transport</keyword>
<dbReference type="Gene3D" id="1.10.3720.10">
    <property type="entry name" value="MetI-like"/>
    <property type="match status" value="1"/>
</dbReference>
<organism evidence="9 10">
    <name type="scientific">Facklamia lactis</name>
    <dbReference type="NCBI Taxonomy" id="2749967"/>
    <lineage>
        <taxon>Bacteria</taxon>
        <taxon>Bacillati</taxon>
        <taxon>Bacillota</taxon>
        <taxon>Bacilli</taxon>
        <taxon>Lactobacillales</taxon>
        <taxon>Aerococcaceae</taxon>
        <taxon>Facklamia</taxon>
    </lineage>
</organism>
<proteinExistence type="inferred from homology"/>
<sequence length="497" mass="56294">MWKYIFKRILRSLFSIFMVTTLVYVAVYALVPRNAIFRDDPAVTKLKSQPDKLLDYQNTAFQRMGYHHYLSQKHLQETIQKDYPEFTNSESAANQAIVDKWAKENSDWKVEQLPVSGAYFATDDISIGTRVLSFYKNLFELDHPWRVQDPENPDLKRGYQITHDKTAGWSITGSGTKYYYQIYFNKTFPFIHQNFLKINLGVSYPTFAGQPVIDVITNPQGRPKTEEITLEDGKTFKSSLNPFTRYYKPTSEISPTEKRMFDNNYAGAKNINQDPSMIQISMINGLFGVSLMYLMAIPMAVLMARYKGQWIDKLGTVFITLLISVPALAFIFFARHVGSQFFDMPDLFPILGAGNVKSYIMPIIVLAMLSLSGSVMWMRRYMVDQQSSDYVKFARAKGLSETEISRKHIFKNAVIPIVNGIPGAIIFSIAGATMTEAVFAIPGMGKMLPDSILAHNNPIAIGLIFIFSVLGVVSVLLGDIAMTLVDPRIRLDVKEDK</sequence>
<feature type="transmembrane region" description="Helical" evidence="7">
    <location>
        <begin position="12"/>
        <end position="31"/>
    </location>
</feature>
<keyword evidence="3" id="KW-1003">Cell membrane</keyword>
<dbReference type="Pfam" id="PF00528">
    <property type="entry name" value="BPD_transp_1"/>
    <property type="match status" value="1"/>
</dbReference>
<evidence type="ECO:0000256" key="4">
    <source>
        <dbReference type="ARBA" id="ARBA00022692"/>
    </source>
</evidence>
<accession>A0ABS0LS41</accession>
<dbReference type="PROSITE" id="PS50928">
    <property type="entry name" value="ABC_TM1"/>
    <property type="match status" value="1"/>
</dbReference>
<evidence type="ECO:0000256" key="7">
    <source>
        <dbReference type="RuleBase" id="RU363032"/>
    </source>
</evidence>
<dbReference type="InterPro" id="IPR000515">
    <property type="entry name" value="MetI-like"/>
</dbReference>
<reference evidence="9 10" key="1">
    <citation type="submission" date="2020-07" db="EMBL/GenBank/DDBJ databases">
        <title>Facklamia lactis sp. nov., isolated from raw milk.</title>
        <authorList>
            <person name="Doll E.V."/>
            <person name="Huptas C."/>
            <person name="Staib L."/>
            <person name="Wenning M."/>
            <person name="Scherer S."/>
        </authorList>
    </citation>
    <scope>NUCLEOTIDE SEQUENCE [LARGE SCALE GENOMIC DNA]</scope>
    <source>
        <strain evidence="9 10">DSM 111018</strain>
    </source>
</reference>
<evidence type="ECO:0000313" key="9">
    <source>
        <dbReference type="EMBL" id="MBG9986954.1"/>
    </source>
</evidence>
<feature type="transmembrane region" description="Helical" evidence="7">
    <location>
        <begin position="314"/>
        <end position="338"/>
    </location>
</feature>
<keyword evidence="10" id="KW-1185">Reference proteome</keyword>
<feature type="transmembrane region" description="Helical" evidence="7">
    <location>
        <begin position="413"/>
        <end position="439"/>
    </location>
</feature>
<protein>
    <submittedName>
        <fullName evidence="9">ABC transporter permease</fullName>
    </submittedName>
</protein>
<feature type="transmembrane region" description="Helical" evidence="7">
    <location>
        <begin position="459"/>
        <end position="485"/>
    </location>
</feature>
<feature type="transmembrane region" description="Helical" evidence="7">
    <location>
        <begin position="358"/>
        <end position="378"/>
    </location>
</feature>
<dbReference type="EMBL" id="JACBXQ010000005">
    <property type="protein sequence ID" value="MBG9986954.1"/>
    <property type="molecule type" value="Genomic_DNA"/>
</dbReference>
<dbReference type="InterPro" id="IPR035906">
    <property type="entry name" value="MetI-like_sf"/>
</dbReference>
<evidence type="ECO:0000256" key="5">
    <source>
        <dbReference type="ARBA" id="ARBA00022989"/>
    </source>
</evidence>
<dbReference type="RefSeq" id="WP_197115871.1">
    <property type="nucleotide sequence ID" value="NZ_JACBXQ010000005.1"/>
</dbReference>
<keyword evidence="4 7" id="KW-0812">Transmembrane</keyword>
<dbReference type="CDD" id="cd06261">
    <property type="entry name" value="TM_PBP2"/>
    <property type="match status" value="1"/>
</dbReference>
<name>A0ABS0LS41_9LACT</name>
<dbReference type="PANTHER" id="PTHR30465">
    <property type="entry name" value="INNER MEMBRANE ABC TRANSPORTER"/>
    <property type="match status" value="1"/>
</dbReference>
<feature type="domain" description="ABC transmembrane type-1" evidence="8">
    <location>
        <begin position="278"/>
        <end position="482"/>
    </location>
</feature>
<comment type="caution">
    <text evidence="9">The sequence shown here is derived from an EMBL/GenBank/DDBJ whole genome shotgun (WGS) entry which is preliminary data.</text>
</comment>
<evidence type="ECO:0000259" key="8">
    <source>
        <dbReference type="PROSITE" id="PS50928"/>
    </source>
</evidence>
<feature type="transmembrane region" description="Helical" evidence="7">
    <location>
        <begin position="282"/>
        <end position="302"/>
    </location>
</feature>
<evidence type="ECO:0000256" key="3">
    <source>
        <dbReference type="ARBA" id="ARBA00022475"/>
    </source>
</evidence>
<evidence type="ECO:0000256" key="1">
    <source>
        <dbReference type="ARBA" id="ARBA00004651"/>
    </source>
</evidence>
<evidence type="ECO:0000313" key="10">
    <source>
        <dbReference type="Proteomes" id="UP000721415"/>
    </source>
</evidence>
<dbReference type="SUPFAM" id="SSF161098">
    <property type="entry name" value="MetI-like"/>
    <property type="match status" value="1"/>
</dbReference>
<dbReference type="Proteomes" id="UP000721415">
    <property type="component" value="Unassembled WGS sequence"/>
</dbReference>
<comment type="similarity">
    <text evidence="7">Belongs to the binding-protein-dependent transport system permease family.</text>
</comment>
<keyword evidence="6 7" id="KW-0472">Membrane</keyword>
<comment type="subcellular location">
    <subcellularLocation>
        <location evidence="1 7">Cell membrane</location>
        <topology evidence="1 7">Multi-pass membrane protein</topology>
    </subcellularLocation>
</comment>
<gene>
    <name evidence="9" type="ORF">HZY91_08640</name>
</gene>
<keyword evidence="5 7" id="KW-1133">Transmembrane helix</keyword>
<evidence type="ECO:0000256" key="2">
    <source>
        <dbReference type="ARBA" id="ARBA00022448"/>
    </source>
</evidence>
<dbReference type="PANTHER" id="PTHR30465:SF0">
    <property type="entry name" value="OLIGOPEPTIDE TRANSPORT SYSTEM PERMEASE PROTEIN APPB"/>
    <property type="match status" value="1"/>
</dbReference>
<evidence type="ECO:0000256" key="6">
    <source>
        <dbReference type="ARBA" id="ARBA00023136"/>
    </source>
</evidence>